<dbReference type="PANTHER" id="PTHR47817">
    <property type="entry name" value="OS04G0686300 PROTEIN"/>
    <property type="match status" value="1"/>
</dbReference>
<dbReference type="Proteomes" id="UP000306102">
    <property type="component" value="Unassembled WGS sequence"/>
</dbReference>
<evidence type="ECO:0000313" key="2">
    <source>
        <dbReference type="EMBL" id="THG16294.1"/>
    </source>
</evidence>
<keyword evidence="1" id="KW-1133">Transmembrane helix</keyword>
<evidence type="ECO:0000256" key="1">
    <source>
        <dbReference type="SAM" id="Phobius"/>
    </source>
</evidence>
<name>A0A4S4EJQ2_CAMSN</name>
<keyword evidence="1" id="KW-0812">Transmembrane</keyword>
<dbReference type="PANTHER" id="PTHR47817:SF2">
    <property type="entry name" value="OS04G0686300 PROTEIN"/>
    <property type="match status" value="1"/>
</dbReference>
<dbReference type="EMBL" id="SDRB02004142">
    <property type="protein sequence ID" value="THG16294.1"/>
    <property type="molecule type" value="Genomic_DNA"/>
</dbReference>
<reference evidence="2 3" key="1">
    <citation type="journal article" date="2018" name="Proc. Natl. Acad. Sci. U.S.A.">
        <title>Draft genome sequence of Camellia sinensis var. sinensis provides insights into the evolution of the tea genome and tea quality.</title>
        <authorList>
            <person name="Wei C."/>
            <person name="Yang H."/>
            <person name="Wang S."/>
            <person name="Zhao J."/>
            <person name="Liu C."/>
            <person name="Gao L."/>
            <person name="Xia E."/>
            <person name="Lu Y."/>
            <person name="Tai Y."/>
            <person name="She G."/>
            <person name="Sun J."/>
            <person name="Cao H."/>
            <person name="Tong W."/>
            <person name="Gao Q."/>
            <person name="Li Y."/>
            <person name="Deng W."/>
            <person name="Jiang X."/>
            <person name="Wang W."/>
            <person name="Chen Q."/>
            <person name="Zhang S."/>
            <person name="Li H."/>
            <person name="Wu J."/>
            <person name="Wang P."/>
            <person name="Li P."/>
            <person name="Shi C."/>
            <person name="Zheng F."/>
            <person name="Jian J."/>
            <person name="Huang B."/>
            <person name="Shan D."/>
            <person name="Shi M."/>
            <person name="Fang C."/>
            <person name="Yue Y."/>
            <person name="Li F."/>
            <person name="Li D."/>
            <person name="Wei S."/>
            <person name="Han B."/>
            <person name="Jiang C."/>
            <person name="Yin Y."/>
            <person name="Xia T."/>
            <person name="Zhang Z."/>
            <person name="Bennetzen J.L."/>
            <person name="Zhao S."/>
            <person name="Wan X."/>
        </authorList>
    </citation>
    <scope>NUCLEOTIDE SEQUENCE [LARGE SCALE GENOMIC DNA]</scope>
    <source>
        <strain evidence="3">cv. Shuchazao</strain>
        <tissue evidence="2">Leaf</tissue>
    </source>
</reference>
<keyword evidence="1" id="KW-0472">Membrane</keyword>
<evidence type="ECO:0000313" key="3">
    <source>
        <dbReference type="Proteomes" id="UP000306102"/>
    </source>
</evidence>
<gene>
    <name evidence="2" type="ORF">TEA_009813</name>
</gene>
<dbReference type="AlphaFoldDB" id="A0A4S4EJQ2"/>
<sequence>MVLRIIEFDLMKKLIMGMKRNQFVELAFIGLMMFQSFILMMMTMNILWMGGEDIGDEVHDNDGAFLVDGGGDIGFTLTLLSMEEVVATQPLISFLDSKEASFVLPLVQAMKHGVRVRVRYGIQKRANHDLWVKGHTRYVYRCTGMHTGTRTRYPYNTIFGVLVLHSVQVSSLHVELILEPTLFKKHGTWHLLMTCMKGYFGDVLFHKRHATWIIAGNCVHVIGVKRRQVSIGHGSKSRDKVVIVEEITLQSVFDALDRVCKSH</sequence>
<organism evidence="2 3">
    <name type="scientific">Camellia sinensis var. sinensis</name>
    <name type="common">China tea</name>
    <dbReference type="NCBI Taxonomy" id="542762"/>
    <lineage>
        <taxon>Eukaryota</taxon>
        <taxon>Viridiplantae</taxon>
        <taxon>Streptophyta</taxon>
        <taxon>Embryophyta</taxon>
        <taxon>Tracheophyta</taxon>
        <taxon>Spermatophyta</taxon>
        <taxon>Magnoliopsida</taxon>
        <taxon>eudicotyledons</taxon>
        <taxon>Gunneridae</taxon>
        <taxon>Pentapetalae</taxon>
        <taxon>asterids</taxon>
        <taxon>Ericales</taxon>
        <taxon>Theaceae</taxon>
        <taxon>Camellia</taxon>
    </lineage>
</organism>
<accession>A0A4S4EJQ2</accession>
<proteinExistence type="predicted"/>
<comment type="caution">
    <text evidence="2">The sequence shown here is derived from an EMBL/GenBank/DDBJ whole genome shotgun (WGS) entry which is preliminary data.</text>
</comment>
<protein>
    <submittedName>
        <fullName evidence="2">Uncharacterized protein</fullName>
    </submittedName>
</protein>
<keyword evidence="3" id="KW-1185">Reference proteome</keyword>
<feature type="transmembrane region" description="Helical" evidence="1">
    <location>
        <begin position="23"/>
        <end position="48"/>
    </location>
</feature>
<dbReference type="STRING" id="542762.A0A4S4EJQ2"/>